<dbReference type="Gene3D" id="3.30.1140.32">
    <property type="entry name" value="Ribosomal protein S3, C-terminal domain"/>
    <property type="match status" value="1"/>
</dbReference>
<organism evidence="6">
    <name type="scientific">Nephromyces sp. ex Molgula occidentalis</name>
    <dbReference type="NCBI Taxonomy" id="2544991"/>
    <lineage>
        <taxon>Eukaryota</taxon>
        <taxon>Sar</taxon>
        <taxon>Alveolata</taxon>
        <taxon>Apicomplexa</taxon>
        <taxon>Aconoidasida</taxon>
        <taxon>Nephromycida</taxon>
        <taxon>Nephromyces</taxon>
    </lineage>
</organism>
<dbReference type="InterPro" id="IPR036419">
    <property type="entry name" value="Ribosomal_S3_C_sf"/>
</dbReference>
<evidence type="ECO:0000256" key="1">
    <source>
        <dbReference type="ARBA" id="ARBA00010761"/>
    </source>
</evidence>
<dbReference type="GO" id="GO:0003735">
    <property type="term" value="F:structural constituent of ribosome"/>
    <property type="evidence" value="ECO:0007669"/>
    <property type="project" value="InterPro"/>
</dbReference>
<dbReference type="EMBL" id="MK573208">
    <property type="protein sequence ID" value="QEM01834.1"/>
    <property type="molecule type" value="Genomic_DNA"/>
</dbReference>
<feature type="domain" description="Small ribosomal subunit protein uS3 C-terminal" evidence="5">
    <location>
        <begin position="172"/>
        <end position="226"/>
    </location>
</feature>
<evidence type="ECO:0000256" key="3">
    <source>
        <dbReference type="ARBA" id="ARBA00023274"/>
    </source>
</evidence>
<dbReference type="SUPFAM" id="SSF54821">
    <property type="entry name" value="Ribosomal protein S3 C-terminal domain"/>
    <property type="match status" value="1"/>
</dbReference>
<gene>
    <name evidence="6" type="primary">rps3</name>
</gene>
<keyword evidence="2 4" id="KW-0689">Ribosomal protein</keyword>
<dbReference type="Pfam" id="PF00189">
    <property type="entry name" value="Ribosomal_S3_C"/>
    <property type="match status" value="1"/>
</dbReference>
<accession>A0A5C1H8J8</accession>
<dbReference type="InterPro" id="IPR001351">
    <property type="entry name" value="Ribosomal_uS3_C"/>
</dbReference>
<keyword evidence="3 4" id="KW-0687">Ribonucleoprotein</keyword>
<evidence type="ECO:0000313" key="6">
    <source>
        <dbReference type="EMBL" id="QEM01834.1"/>
    </source>
</evidence>
<dbReference type="AlphaFoldDB" id="A0A5C1H8J8"/>
<comment type="similarity">
    <text evidence="1 4">Belongs to the universal ribosomal protein uS3 family.</text>
</comment>
<dbReference type="GO" id="GO:0005840">
    <property type="term" value="C:ribosome"/>
    <property type="evidence" value="ECO:0007669"/>
    <property type="project" value="UniProtKB-KW"/>
</dbReference>
<protein>
    <submittedName>
        <fullName evidence="6">30S ribosomal protein S3</fullName>
    </submittedName>
</protein>
<evidence type="ECO:0000256" key="2">
    <source>
        <dbReference type="ARBA" id="ARBA00022980"/>
    </source>
</evidence>
<proteinExistence type="inferred from homology"/>
<sequence length="230" mass="27350">MGKKIYPFLLRTGYYPNYKFFTKVPFTLSKNQFNNSKIILDVYSSLRKLEIKFIILDSKVILLNSKTILIYIILPSKKNSNLNSTLLSHSKQEKNNLLIEINNILSKLNFKYKNNYSFKIDIINSTKYFNYQKYLFYWIKFLMKKIFSFKVIFNKLVEELSILSYNKSFLYYGIKLKISGRINGSELAKIETFKKGTVPLHTIINNIQYDNYFIKTNFGLLGIKIWLFIY</sequence>
<evidence type="ECO:0000259" key="5">
    <source>
        <dbReference type="Pfam" id="PF00189"/>
    </source>
</evidence>
<dbReference type="InterPro" id="IPR018280">
    <property type="entry name" value="Ribosomal_uS3_CS"/>
</dbReference>
<dbReference type="GO" id="GO:0006412">
    <property type="term" value="P:translation"/>
    <property type="evidence" value="ECO:0007669"/>
    <property type="project" value="InterPro"/>
</dbReference>
<evidence type="ECO:0000256" key="4">
    <source>
        <dbReference type="RuleBase" id="RU003624"/>
    </source>
</evidence>
<dbReference type="PROSITE" id="PS00548">
    <property type="entry name" value="RIBOSOMAL_S3"/>
    <property type="match status" value="1"/>
</dbReference>
<reference evidence="6" key="1">
    <citation type="journal article" date="2019" name="Genome Biol. Evol.">
        <title>Nephromyces represents a diverse and novel lineage of the Apicomplexa that has retained apicoplasts.</title>
        <authorList>
            <person name="Munoz-Gomez S.A."/>
            <person name="Durnin K."/>
            <person name="Eme L."/>
            <person name="Paight C."/>
            <person name="Lane C.E."/>
            <person name="Saffo M.B."/>
            <person name="Slamovits C.H."/>
        </authorList>
    </citation>
    <scope>NUCLEOTIDE SEQUENCE</scope>
    <source>
        <strain evidence="6">681</strain>
    </source>
</reference>
<name>A0A5C1H8J8_9APIC</name>
<dbReference type="GO" id="GO:1990904">
    <property type="term" value="C:ribonucleoprotein complex"/>
    <property type="evidence" value="ECO:0007669"/>
    <property type="project" value="UniProtKB-KW"/>
</dbReference>